<dbReference type="Gene3D" id="2.30.29.30">
    <property type="entry name" value="Pleckstrin-homology domain (PH domain)/Phosphotyrosine-binding domain (PTB)"/>
    <property type="match status" value="1"/>
</dbReference>
<feature type="domain" description="PH" evidence="2">
    <location>
        <begin position="12"/>
        <end position="115"/>
    </location>
</feature>
<dbReference type="SMART" id="SM00233">
    <property type="entry name" value="PH"/>
    <property type="match status" value="1"/>
</dbReference>
<feature type="compositionally biased region" description="Low complexity" evidence="1">
    <location>
        <begin position="252"/>
        <end position="269"/>
    </location>
</feature>
<dbReference type="EMBL" id="JAKCXM010000348">
    <property type="protein sequence ID" value="KAJ0395382.1"/>
    <property type="molecule type" value="Genomic_DNA"/>
</dbReference>
<proteinExistence type="predicted"/>
<feature type="compositionally biased region" description="Basic residues" evidence="1">
    <location>
        <begin position="354"/>
        <end position="364"/>
    </location>
</feature>
<feature type="compositionally biased region" description="Basic residues" evidence="1">
    <location>
        <begin position="272"/>
        <end position="282"/>
    </location>
</feature>
<dbReference type="PROSITE" id="PS50003">
    <property type="entry name" value="PH_DOMAIN"/>
    <property type="match status" value="1"/>
</dbReference>
<dbReference type="InterPro" id="IPR001849">
    <property type="entry name" value="PH_domain"/>
</dbReference>
<evidence type="ECO:0000259" key="2">
    <source>
        <dbReference type="PROSITE" id="PS50003"/>
    </source>
</evidence>
<dbReference type="CDD" id="cd00821">
    <property type="entry name" value="PH"/>
    <property type="match status" value="1"/>
</dbReference>
<feature type="compositionally biased region" description="Low complexity" evidence="1">
    <location>
        <begin position="325"/>
        <end position="343"/>
    </location>
</feature>
<dbReference type="InterPro" id="IPR011993">
    <property type="entry name" value="PH-like_dom_sf"/>
</dbReference>
<keyword evidence="4" id="KW-1185">Reference proteome</keyword>
<organism evidence="3 4">
    <name type="scientific">Pythium insidiosum</name>
    <name type="common">Pythiosis disease agent</name>
    <dbReference type="NCBI Taxonomy" id="114742"/>
    <lineage>
        <taxon>Eukaryota</taxon>
        <taxon>Sar</taxon>
        <taxon>Stramenopiles</taxon>
        <taxon>Oomycota</taxon>
        <taxon>Peronosporomycetes</taxon>
        <taxon>Pythiales</taxon>
        <taxon>Pythiaceae</taxon>
        <taxon>Pythium</taxon>
    </lineage>
</organism>
<dbReference type="SUPFAM" id="SSF50729">
    <property type="entry name" value="PH domain-like"/>
    <property type="match status" value="1"/>
</dbReference>
<dbReference type="Proteomes" id="UP001209570">
    <property type="component" value="Unassembled WGS sequence"/>
</dbReference>
<protein>
    <recommendedName>
        <fullName evidence="2">PH domain-containing protein</fullName>
    </recommendedName>
</protein>
<feature type="compositionally biased region" description="Basic and acidic residues" evidence="1">
    <location>
        <begin position="295"/>
        <end position="305"/>
    </location>
</feature>
<dbReference type="AlphaFoldDB" id="A0AAD5LE38"/>
<feature type="compositionally biased region" description="Basic and acidic residues" evidence="1">
    <location>
        <begin position="365"/>
        <end position="379"/>
    </location>
</feature>
<feature type="region of interest" description="Disordered" evidence="1">
    <location>
        <begin position="221"/>
        <end position="435"/>
    </location>
</feature>
<gene>
    <name evidence="3" type="ORF">P43SY_002958</name>
</gene>
<evidence type="ECO:0000313" key="4">
    <source>
        <dbReference type="Proteomes" id="UP001209570"/>
    </source>
</evidence>
<evidence type="ECO:0000313" key="3">
    <source>
        <dbReference type="EMBL" id="KAJ0395382.1"/>
    </source>
</evidence>
<sequence>MRRRDAAANDEPVVYSGVLMLHRSGARRLGRRAWAPRFVRLTASRLQLSVTEHGRVRQELTLAHSAIEVLPLCTKSLRPWRFAVSSPADKKRLVLAASSARERSDWIERLACQVHAASRREASGDGTQRAELLAPWTQTATDCQIFRPRRDRCVTLFRRHSTGEIPSTAPAVDLADDTRLSTGQLDVAEAPERRALDGYYDEEEEKQEEDRVLMALRSLEQLDAPQENKAVDAEEPSEPRPLFHYKKESPDVAVAAAARAPSSEPLLELPARRRSPRSRWFSRGHSQSTSPDSDTDGRAIDDKPRRYSTGCMPVSPIGVVGCERQQSAPSASTAPSSAPSQSSRGINWLGRLRDHLRRRRRRKSERQDSGDNRDSEHASAHSLLSPRGQREREASSAGVDWKIEMMPEQQEPARRWRSASFMSSDRPSKRSDSDDEEIVVVLRRRRHSLVDAEPAPRRMRVIVEIDAAPYRLAVEEPRRETVAAAVCAA</sequence>
<accession>A0AAD5LE38</accession>
<evidence type="ECO:0000256" key="1">
    <source>
        <dbReference type="SAM" id="MobiDB-lite"/>
    </source>
</evidence>
<name>A0AAD5LE38_PYTIN</name>
<comment type="caution">
    <text evidence="3">The sequence shown here is derived from an EMBL/GenBank/DDBJ whole genome shotgun (WGS) entry which is preliminary data.</text>
</comment>
<reference evidence="3" key="1">
    <citation type="submission" date="2021-12" db="EMBL/GenBank/DDBJ databases">
        <title>Prjna785345.</title>
        <authorList>
            <person name="Rujirawat T."/>
            <person name="Krajaejun T."/>
        </authorList>
    </citation>
    <scope>NUCLEOTIDE SEQUENCE</scope>
    <source>
        <strain evidence="3">Pi057C3</strain>
    </source>
</reference>